<dbReference type="PANTHER" id="PTHR21112:SF0">
    <property type="entry name" value="CHEMOSENSORY PROTEIN A 29A-RELATED"/>
    <property type="match status" value="1"/>
</dbReference>
<protein>
    <submittedName>
        <fullName evidence="1">Uncharacterized protein</fullName>
    </submittedName>
</protein>
<dbReference type="EnsemblMetazoa" id="GAUT023440-RA">
    <property type="protein sequence ID" value="GAUT023440-PA"/>
    <property type="gene ID" value="GAUT023440"/>
</dbReference>
<organism evidence="1 2">
    <name type="scientific">Glossina austeni</name>
    <name type="common">Savannah tsetse fly</name>
    <dbReference type="NCBI Taxonomy" id="7395"/>
    <lineage>
        <taxon>Eukaryota</taxon>
        <taxon>Metazoa</taxon>
        <taxon>Ecdysozoa</taxon>
        <taxon>Arthropoda</taxon>
        <taxon>Hexapoda</taxon>
        <taxon>Insecta</taxon>
        <taxon>Pterygota</taxon>
        <taxon>Neoptera</taxon>
        <taxon>Endopterygota</taxon>
        <taxon>Diptera</taxon>
        <taxon>Brachycera</taxon>
        <taxon>Muscomorpha</taxon>
        <taxon>Hippoboscoidea</taxon>
        <taxon>Glossinidae</taxon>
        <taxon>Glossina</taxon>
    </lineage>
</organism>
<accession>A0A1A9V292</accession>
<proteinExistence type="predicted"/>
<name>A0A1A9V292_GLOAU</name>
<dbReference type="Proteomes" id="UP000078200">
    <property type="component" value="Unassembled WGS sequence"/>
</dbReference>
<evidence type="ECO:0000313" key="2">
    <source>
        <dbReference type="Proteomes" id="UP000078200"/>
    </source>
</evidence>
<dbReference type="VEuPathDB" id="VectorBase:GAUT023440"/>
<dbReference type="AlphaFoldDB" id="A0A1A9V292"/>
<reference evidence="1" key="1">
    <citation type="submission" date="2020-05" db="UniProtKB">
        <authorList>
            <consortium name="EnsemblMetazoa"/>
        </authorList>
    </citation>
    <scope>IDENTIFICATION</scope>
    <source>
        <strain evidence="1">TTRI</strain>
    </source>
</reference>
<dbReference type="PANTHER" id="PTHR21112">
    <property type="entry name" value="CHEMOSENSORY PROTEIN A 29A-RELATED"/>
    <property type="match status" value="1"/>
</dbReference>
<sequence length="381" mass="44133">MLTAKADVIAVDTEGEHLLVYNRYTRSWSLQNTFLPAIPAYYCVLLWNKRLKLVHYHLSMPRTVSCLYKREVSTTFEREPGKFPSFLHLSPQVTLGIRDILFNTLVRGFLSDMEQAVTLLRPSPVTTIPRPSSVDKMKIIFALQVVLTVILLKEIEGIVYVHREKTWTFEVLDIEWTTSNEELVKMNLKAEHINRTTLGISGSLDLRYEFSEDTMIEMLMFRSASGNADSYQLLPYRIPRTQIHDFLDTFYDNIFKDVGSCTNFPVIETKARDYQFSKWRTFFQFSFKCLSSQTKLSEYENRHSANQPRYDPLHQSQKSLMFETVLCIIDNAELFPSCSCHKNECNARPSHLPSIRTKQKAMSEEYDGETNTFQASTTSIA</sequence>
<keyword evidence="2" id="KW-1185">Reference proteome</keyword>
<evidence type="ECO:0000313" key="1">
    <source>
        <dbReference type="EnsemblMetazoa" id="GAUT023440-PA"/>
    </source>
</evidence>